<feature type="compositionally biased region" description="Basic residues" evidence="9">
    <location>
        <begin position="399"/>
        <end position="414"/>
    </location>
</feature>
<dbReference type="GO" id="GO:0003723">
    <property type="term" value="F:RNA binding"/>
    <property type="evidence" value="ECO:0007669"/>
    <property type="project" value="UniProtKB-UniRule"/>
</dbReference>
<dbReference type="PATRIC" id="fig|389348.3.peg.610"/>
<dbReference type="SUPFAM" id="SSF81301">
    <property type="entry name" value="Nucleotidyltransferase"/>
    <property type="match status" value="1"/>
</dbReference>
<dbReference type="PANTHER" id="PTHR43051:SF1">
    <property type="entry name" value="POLYNUCLEOTIDE ADENYLYLTRANSFERASE FAMILY PROTEIN"/>
    <property type="match status" value="1"/>
</dbReference>
<evidence type="ECO:0000256" key="2">
    <source>
        <dbReference type="ARBA" id="ARBA00022679"/>
    </source>
</evidence>
<dbReference type="SUPFAM" id="SSF81891">
    <property type="entry name" value="Poly A polymerase C-terminal region-like"/>
    <property type="match status" value="1"/>
</dbReference>
<proteinExistence type="inferred from homology"/>
<evidence type="ECO:0000313" key="13">
    <source>
        <dbReference type="EMBL" id="CUI16182.1"/>
    </source>
</evidence>
<evidence type="ECO:0000256" key="8">
    <source>
        <dbReference type="RuleBase" id="RU003953"/>
    </source>
</evidence>
<keyword evidence="3 7" id="KW-0547">Nucleotide-binding</keyword>
<feature type="domain" description="Polymerase A arginine-rich C-terminal" evidence="11">
    <location>
        <begin position="325"/>
        <end position="416"/>
    </location>
</feature>
<feature type="active site" evidence="7">
    <location>
        <position position="56"/>
    </location>
</feature>
<dbReference type="InParanoid" id="A0A0U5JEI5"/>
<evidence type="ECO:0000256" key="4">
    <source>
        <dbReference type="ARBA" id="ARBA00022840"/>
    </source>
</evidence>
<dbReference type="Pfam" id="PF12627">
    <property type="entry name" value="PolyA_pol_RNAbd"/>
    <property type="match status" value="1"/>
</dbReference>
<comment type="function">
    <text evidence="7">Adds poly(A) tail to the 3' end of many RNAs, which usually targets these RNAs for decay. Plays a significant role in the global control of gene expression, through influencing the rate of transcript degradation, and in the general RNA quality control.</text>
</comment>
<dbReference type="InterPro" id="IPR052191">
    <property type="entry name" value="tRNA_ntf/polyA_polymerase_I"/>
</dbReference>
<dbReference type="FunCoup" id="A0A0U5JEI5">
    <property type="interactions" value="198"/>
</dbReference>
<evidence type="ECO:0000256" key="3">
    <source>
        <dbReference type="ARBA" id="ARBA00022741"/>
    </source>
</evidence>
<evidence type="ECO:0000259" key="10">
    <source>
        <dbReference type="Pfam" id="PF01743"/>
    </source>
</evidence>
<dbReference type="GO" id="GO:0006397">
    <property type="term" value="P:mRNA processing"/>
    <property type="evidence" value="ECO:0007669"/>
    <property type="project" value="UniProtKB-KW"/>
</dbReference>
<dbReference type="EC" id="2.7.7.19" evidence="7"/>
<dbReference type="InterPro" id="IPR032828">
    <property type="entry name" value="PolyA_RNA-bd"/>
</dbReference>
<dbReference type="Gene3D" id="3.30.460.10">
    <property type="entry name" value="Beta Polymerase, domain 2"/>
    <property type="match status" value="1"/>
</dbReference>
<protein>
    <recommendedName>
        <fullName evidence="7">Poly(A) polymerase I</fullName>
        <shortName evidence="7">PAP I</shortName>
        <ecNumber evidence="7">2.7.7.19</ecNumber>
    </recommendedName>
</protein>
<dbReference type="Proteomes" id="UP000069902">
    <property type="component" value="Chromosome cPNK"/>
</dbReference>
<dbReference type="InterPro" id="IPR043519">
    <property type="entry name" value="NT_sf"/>
</dbReference>
<feature type="active site" evidence="7">
    <location>
        <position position="54"/>
    </location>
</feature>
<keyword evidence="14" id="KW-1185">Reference proteome</keyword>
<feature type="compositionally biased region" description="Basic and acidic residues" evidence="9">
    <location>
        <begin position="415"/>
        <end position="426"/>
    </location>
</feature>
<evidence type="ECO:0000256" key="9">
    <source>
        <dbReference type="SAM" id="MobiDB-lite"/>
    </source>
</evidence>
<keyword evidence="5 7" id="KW-0694">RNA-binding</keyword>
<evidence type="ECO:0000256" key="1">
    <source>
        <dbReference type="ARBA" id="ARBA00022664"/>
    </source>
</evidence>
<evidence type="ECO:0000256" key="5">
    <source>
        <dbReference type="ARBA" id="ARBA00022884"/>
    </source>
</evidence>
<evidence type="ECO:0000259" key="11">
    <source>
        <dbReference type="Pfam" id="PF12626"/>
    </source>
</evidence>
<feature type="region of interest" description="Disordered" evidence="9">
    <location>
        <begin position="397"/>
        <end position="426"/>
    </location>
</feature>
<dbReference type="InterPro" id="IPR010206">
    <property type="entry name" value="PolA_pol_I"/>
</dbReference>
<feature type="active site" evidence="7">
    <location>
        <position position="125"/>
    </location>
</feature>
<keyword evidence="1 7" id="KW-0507">mRNA processing</keyword>
<dbReference type="PANTHER" id="PTHR43051">
    <property type="entry name" value="POLYNUCLEOTIDE ADENYLYLTRANSFERASE FAMILY PROTEIN"/>
    <property type="match status" value="1"/>
</dbReference>
<comment type="catalytic activity">
    <reaction evidence="7">
        <text>RNA(n) + ATP = RNA(n)-3'-adenine ribonucleotide + diphosphate</text>
        <dbReference type="Rhea" id="RHEA:11332"/>
        <dbReference type="Rhea" id="RHEA-COMP:14527"/>
        <dbReference type="Rhea" id="RHEA-COMP:17347"/>
        <dbReference type="ChEBI" id="CHEBI:30616"/>
        <dbReference type="ChEBI" id="CHEBI:33019"/>
        <dbReference type="ChEBI" id="CHEBI:140395"/>
        <dbReference type="ChEBI" id="CHEBI:173115"/>
        <dbReference type="EC" id="2.7.7.19"/>
    </reaction>
</comment>
<dbReference type="HAMAP" id="MF_00957">
    <property type="entry name" value="PolyA_pol"/>
    <property type="match status" value="1"/>
</dbReference>
<comment type="similarity">
    <text evidence="7 8">Belongs to the tRNA nucleotidyltransferase/poly(A) polymerase family.</text>
</comment>
<keyword evidence="2 7" id="KW-0808">Transferase</keyword>
<dbReference type="STRING" id="389348.PNK_0554"/>
<keyword evidence="6 7" id="KW-0804">Transcription</keyword>
<dbReference type="InterPro" id="IPR002646">
    <property type="entry name" value="PolA_pol_head_dom"/>
</dbReference>
<dbReference type="Pfam" id="PF12626">
    <property type="entry name" value="PolyA_pol_arg_C"/>
    <property type="match status" value="1"/>
</dbReference>
<dbReference type="GO" id="GO:0005524">
    <property type="term" value="F:ATP binding"/>
    <property type="evidence" value="ECO:0007669"/>
    <property type="project" value="UniProtKB-UniRule"/>
</dbReference>
<dbReference type="NCBIfam" id="TIGR01942">
    <property type="entry name" value="pcnB"/>
    <property type="match status" value="1"/>
</dbReference>
<name>A0A0U5JEI5_9BACT</name>
<dbReference type="InterPro" id="IPR025866">
    <property type="entry name" value="PolyA_pol_arg_C_dom"/>
</dbReference>
<feature type="domain" description="Poly A polymerase head" evidence="10">
    <location>
        <begin position="36"/>
        <end position="156"/>
    </location>
</feature>
<dbReference type="CDD" id="cd05398">
    <property type="entry name" value="NT_ClassII-CCAase"/>
    <property type="match status" value="1"/>
</dbReference>
<organism evidence="13 14">
    <name type="scientific">Candidatus Protochlamydia naegleriophila</name>
    <dbReference type="NCBI Taxonomy" id="389348"/>
    <lineage>
        <taxon>Bacteria</taxon>
        <taxon>Pseudomonadati</taxon>
        <taxon>Chlamydiota</taxon>
        <taxon>Chlamydiia</taxon>
        <taxon>Parachlamydiales</taxon>
        <taxon>Parachlamydiaceae</taxon>
        <taxon>Candidatus Protochlamydia</taxon>
    </lineage>
</organism>
<feature type="domain" description="tRNA nucleotidyltransferase/poly(A) polymerase RNA and SrmB- binding" evidence="12">
    <location>
        <begin position="184"/>
        <end position="245"/>
    </location>
</feature>
<evidence type="ECO:0000313" key="14">
    <source>
        <dbReference type="Proteomes" id="UP000069902"/>
    </source>
</evidence>
<dbReference type="Gene3D" id="1.10.3090.10">
    <property type="entry name" value="cca-adding enzyme, domain 2"/>
    <property type="match status" value="1"/>
</dbReference>
<dbReference type="RefSeq" id="WP_059060154.1">
    <property type="nucleotide sequence ID" value="NZ_LN879502.1"/>
</dbReference>
<dbReference type="Pfam" id="PF01743">
    <property type="entry name" value="PolyA_pol"/>
    <property type="match status" value="1"/>
</dbReference>
<dbReference type="AlphaFoldDB" id="A0A0U5JEI5"/>
<dbReference type="KEGG" id="pnl:PNK_0554"/>
<keyword evidence="4 7" id="KW-0067">ATP-binding</keyword>
<sequence length="426" mass="49849">MQPKIYFAKDHGIDPTLIDPDALYVLERLRQAGFTAYLVGGSVRDLLLRRVPKDFDISTSARPEQIKTIFQRQCILIGRRFRLAHIRFGHKIIEVSTFRTGENDSGLILQDNEWGSPEEDVLRRDFTINGLFYDSSNHSIIDYVGGWEDVQEHLLRTIGDPDKRFKQDPVRLLRLLKFHARFAFKMEENTEQSIYRCREEIVKSSPARILEEILRMLESGSSAPFIRLLAEYGMLAILFPVLTQFLRIPQGKMIFHYLACADQLYQHKGKNVLDRAVLTACLLFPLLERELDRQYLSKKIVPHIGEITLVASSLVKEILIQSFSHFPRRITSTMLSILVAQYRLTPLSGKRHYREKLFRQKDFDLALKFFKLRALVNEKLVETYTSIRNQYRQFLRHGEQRRHHHHSHHKSPHASHRDKSHDHAST</sequence>
<evidence type="ECO:0000259" key="12">
    <source>
        <dbReference type="Pfam" id="PF12627"/>
    </source>
</evidence>
<accession>A0A0U5JEI5</accession>
<reference evidence="14" key="1">
    <citation type="submission" date="2015-09" db="EMBL/GenBank/DDBJ databases">
        <authorList>
            <person name="Bertelli C."/>
        </authorList>
    </citation>
    <scope>NUCLEOTIDE SEQUENCE [LARGE SCALE GENOMIC DNA]</scope>
    <source>
        <strain evidence="14">KNic</strain>
    </source>
</reference>
<dbReference type="EMBL" id="LN879502">
    <property type="protein sequence ID" value="CUI16182.1"/>
    <property type="molecule type" value="Genomic_DNA"/>
</dbReference>
<dbReference type="GO" id="GO:0043633">
    <property type="term" value="P:polyadenylation-dependent RNA catabolic process"/>
    <property type="evidence" value="ECO:0007669"/>
    <property type="project" value="InterPro"/>
</dbReference>
<gene>
    <name evidence="13" type="primary">pcnb3</name>
    <name evidence="7" type="synonym">pcnB</name>
    <name evidence="13" type="ORF">PNK_0554</name>
</gene>
<dbReference type="GO" id="GO:1990817">
    <property type="term" value="F:poly(A) RNA polymerase activity"/>
    <property type="evidence" value="ECO:0007669"/>
    <property type="project" value="UniProtKB-UniRule"/>
</dbReference>
<evidence type="ECO:0000256" key="6">
    <source>
        <dbReference type="ARBA" id="ARBA00023163"/>
    </source>
</evidence>
<evidence type="ECO:0000256" key="7">
    <source>
        <dbReference type="HAMAP-Rule" id="MF_00957"/>
    </source>
</evidence>